<evidence type="ECO:0000313" key="1">
    <source>
        <dbReference type="EMBL" id="BAN42023.1"/>
    </source>
</evidence>
<dbReference type="EMBL" id="AK423620">
    <property type="protein sequence ID" value="BAN42023.1"/>
    <property type="molecule type" value="mRNA"/>
</dbReference>
<dbReference type="AlphaFoldDB" id="S0B3I7"/>
<organism evidence="1">
    <name type="scientific">Entamoeba invadens</name>
    <dbReference type="NCBI Taxonomy" id="33085"/>
    <lineage>
        <taxon>Eukaryota</taxon>
        <taxon>Amoebozoa</taxon>
        <taxon>Evosea</taxon>
        <taxon>Archamoebae</taxon>
        <taxon>Mastigamoebida</taxon>
        <taxon>Entamoebidae</taxon>
        <taxon>Entamoeba</taxon>
    </lineage>
</organism>
<accession>S0B3I7</accession>
<reference evidence="1" key="1">
    <citation type="submission" date="2012-06" db="EMBL/GenBank/DDBJ databases">
        <title>Short 5' UTR of Entamoeba genes.</title>
        <authorList>
            <person name="Hiranuka K."/>
            <person name="Kumagai M."/>
            <person name="Wakaguri H."/>
            <person name="Suzuki Y."/>
            <person name="Sugano S."/>
            <person name="Watanabe J."/>
            <person name="Makioka A."/>
        </authorList>
    </citation>
    <scope>NUCLEOTIDE SEQUENCE</scope>
    <source>
        <strain evidence="1">IP1</strain>
    </source>
</reference>
<proteinExistence type="evidence at transcript level"/>
<dbReference type="OMA" id="WQPLNTH"/>
<name>S0B3I7_ENTIV</name>
<sequence>MESNSQENRLNTLSTLLEEVSSDTLESETQLWVDMINRVKKSKLQKLAATHSEARLTLEKGIRNSFDVHLDLTQDSNTSRCWLTYNDQNIIVIDLTQWSCPDVTPNSIQEFRMNNKLYWTTFVESYSSIVSTEKANELIVWQPPDTVTTNIEVQIPSSWPFEVFPFILQHRSHSIPTLNIHQDIQKSTDKEKLPFEDNFGFEEIVLKEIPPKVNTPQVVDIPVILPLPVDVKRNSYSIIFYDFWTHNLYKDLIQVNVTII</sequence>
<protein>
    <submittedName>
        <fullName evidence="1">Uncharacterized protein</fullName>
    </submittedName>
</protein>
<dbReference type="VEuPathDB" id="AmoebaDB:EIN_025890"/>